<dbReference type="InterPro" id="IPR006016">
    <property type="entry name" value="UspA"/>
</dbReference>
<dbReference type="SUPFAM" id="SSF52402">
    <property type="entry name" value="Adenine nucleotide alpha hydrolases-like"/>
    <property type="match status" value="2"/>
</dbReference>
<dbReference type="KEGG" id="pcz:PCL1606_35550"/>
<evidence type="ECO:0000259" key="5">
    <source>
        <dbReference type="Pfam" id="PF00582"/>
    </source>
</evidence>
<keyword evidence="3" id="KW-0963">Cytoplasm</keyword>
<dbReference type="PATRIC" id="fig|587753.10.peg.3544"/>
<reference evidence="6 7" key="1">
    <citation type="journal article" date="2015" name="Mol. Plant Microbe Interact.">
        <title>Comparative Genomic Analysis of Pseudomonas chlororaphis PCL1606 Reveals New Insight into Antifungal Compounds Involved in Biocontrol.</title>
        <authorList>
            <person name="Calderon C.E."/>
            <person name="Ramos C."/>
            <person name="de Vicente A."/>
            <person name="Cazorla F.M."/>
        </authorList>
    </citation>
    <scope>NUCLEOTIDE SEQUENCE [LARGE SCALE GENOMIC DNA]</scope>
    <source>
        <strain evidence="6 7">PCL1606</strain>
    </source>
</reference>
<evidence type="ECO:0000313" key="7">
    <source>
        <dbReference type="Proteomes" id="UP000032748"/>
    </source>
</evidence>
<comment type="subcellular location">
    <subcellularLocation>
        <location evidence="1">Cytoplasm</location>
    </subcellularLocation>
</comment>
<accession>A0A0D5Y111</accession>
<proteinExistence type="inferred from homology"/>
<evidence type="ECO:0000256" key="2">
    <source>
        <dbReference type="ARBA" id="ARBA00008791"/>
    </source>
</evidence>
<dbReference type="OrthoDB" id="239260at2"/>
<evidence type="ECO:0000256" key="1">
    <source>
        <dbReference type="ARBA" id="ARBA00004496"/>
    </source>
</evidence>
<name>A0A0D5Y111_9PSED</name>
<dbReference type="Proteomes" id="UP000032748">
    <property type="component" value="Chromosome"/>
</dbReference>
<comment type="similarity">
    <text evidence="2">Belongs to the universal stress protein A family.</text>
</comment>
<dbReference type="RefSeq" id="WP_045883808.1">
    <property type="nucleotide sequence ID" value="NZ_CP011110.1"/>
</dbReference>
<dbReference type="EMBL" id="CP011110">
    <property type="protein sequence ID" value="AKA25006.1"/>
    <property type="molecule type" value="Genomic_DNA"/>
</dbReference>
<feature type="domain" description="UspA" evidence="5">
    <location>
        <begin position="134"/>
        <end position="272"/>
    </location>
</feature>
<dbReference type="PANTHER" id="PTHR47892">
    <property type="entry name" value="UNIVERSAL STRESS PROTEIN E"/>
    <property type="match status" value="1"/>
</dbReference>
<dbReference type="Pfam" id="PF00582">
    <property type="entry name" value="Usp"/>
    <property type="match status" value="1"/>
</dbReference>
<dbReference type="Gene3D" id="3.40.50.12370">
    <property type="match status" value="1"/>
</dbReference>
<dbReference type="GO" id="GO:0005737">
    <property type="term" value="C:cytoplasm"/>
    <property type="evidence" value="ECO:0007669"/>
    <property type="project" value="UniProtKB-SubCell"/>
</dbReference>
<protein>
    <submittedName>
        <fullName evidence="6">Universal stress protein A</fullName>
    </submittedName>
</protein>
<gene>
    <name evidence="6" type="ORF">PCL1606_35550</name>
</gene>
<sequence>MQAIRSILVVIEPEHSESLALKRAKLIAGVTQAHLHLLVCDKKHEHSALLSVLKNSLISEGYSVTTEQAWNDSLYNTVIDVQQAEGCGLVIKQHFADNPLKKALLTPADWKLLRYCPSPVLLVKTARPWTGGVILAAVDVGNSDGEHRTLHATIVDHGFDIASLAKAQLHVISAHPSPMLSAADPVFQLKETIEARYREQCQAFQAEFDIDDAHLHIEEGPADVLIPHTAHELEAALTIIGTVARTGISGALIGNTAEVVLDALESDVLVLKPQEIMDHLEEVAAKH</sequence>
<dbReference type="PANTHER" id="PTHR47892:SF1">
    <property type="entry name" value="UNIVERSAL STRESS PROTEIN E"/>
    <property type="match status" value="1"/>
</dbReference>
<evidence type="ECO:0000313" key="6">
    <source>
        <dbReference type="EMBL" id="AKA25006.1"/>
    </source>
</evidence>
<evidence type="ECO:0000256" key="3">
    <source>
        <dbReference type="ARBA" id="ARBA00022490"/>
    </source>
</evidence>
<evidence type="ECO:0000256" key="4">
    <source>
        <dbReference type="ARBA" id="ARBA00037131"/>
    </source>
</evidence>
<comment type="function">
    <text evidence="4">Required for resistance to DNA-damaging agents.</text>
</comment>
<organism evidence="6 7">
    <name type="scientific">Pseudomonas chlororaphis</name>
    <dbReference type="NCBI Taxonomy" id="587753"/>
    <lineage>
        <taxon>Bacteria</taxon>
        <taxon>Pseudomonadati</taxon>
        <taxon>Pseudomonadota</taxon>
        <taxon>Gammaproteobacteria</taxon>
        <taxon>Pseudomonadales</taxon>
        <taxon>Pseudomonadaceae</taxon>
        <taxon>Pseudomonas</taxon>
    </lineage>
</organism>
<dbReference type="AlphaFoldDB" id="A0A0D5Y111"/>